<organism evidence="2 3">
    <name type="scientific">Dictyostelium purpureum</name>
    <name type="common">Slime mold</name>
    <dbReference type="NCBI Taxonomy" id="5786"/>
    <lineage>
        <taxon>Eukaryota</taxon>
        <taxon>Amoebozoa</taxon>
        <taxon>Evosea</taxon>
        <taxon>Eumycetozoa</taxon>
        <taxon>Dictyostelia</taxon>
        <taxon>Dictyosteliales</taxon>
        <taxon>Dictyosteliaceae</taxon>
        <taxon>Dictyostelium</taxon>
    </lineage>
</organism>
<feature type="signal peptide" evidence="1">
    <location>
        <begin position="1"/>
        <end position="18"/>
    </location>
</feature>
<feature type="non-terminal residue" evidence="2">
    <location>
        <position position="407"/>
    </location>
</feature>
<dbReference type="OrthoDB" id="18757at2759"/>
<protein>
    <recommendedName>
        <fullName evidence="4">EGF-like domain-containing protein</fullName>
    </recommendedName>
</protein>
<gene>
    <name evidence="2" type="ORF">DICPUDRAFT_18468</name>
</gene>
<dbReference type="GeneID" id="10501305"/>
<dbReference type="eggNOG" id="ENOG502RCFB">
    <property type="taxonomic scope" value="Eukaryota"/>
</dbReference>
<dbReference type="RefSeq" id="XP_003287964.1">
    <property type="nucleotide sequence ID" value="XM_003287916.1"/>
</dbReference>
<dbReference type="AlphaFoldDB" id="F0ZKM0"/>
<dbReference type="InterPro" id="IPR053369">
    <property type="entry name" value="SrfA-induced_signal"/>
</dbReference>
<dbReference type="Proteomes" id="UP000001064">
    <property type="component" value="Unassembled WGS sequence"/>
</dbReference>
<keyword evidence="1" id="KW-0732">Signal</keyword>
<evidence type="ECO:0000313" key="2">
    <source>
        <dbReference type="EMBL" id="EGC35485.1"/>
    </source>
</evidence>
<name>F0ZKM0_DICPU</name>
<dbReference type="STRING" id="5786.F0ZKM0"/>
<dbReference type="KEGG" id="dpp:DICPUDRAFT_18468"/>
<evidence type="ECO:0008006" key="4">
    <source>
        <dbReference type="Google" id="ProtNLM"/>
    </source>
</evidence>
<dbReference type="PANTHER" id="PTHR32256">
    <property type="match status" value="1"/>
</dbReference>
<evidence type="ECO:0000256" key="1">
    <source>
        <dbReference type="SAM" id="SignalP"/>
    </source>
</evidence>
<dbReference type="FunCoup" id="F0ZKM0">
    <property type="interactions" value="229"/>
</dbReference>
<dbReference type="SUPFAM" id="SSF69304">
    <property type="entry name" value="Tricorn protease N-terminal domain"/>
    <property type="match status" value="1"/>
</dbReference>
<dbReference type="InParanoid" id="F0ZKM0"/>
<accession>F0ZKM0</accession>
<dbReference type="EMBL" id="GL871058">
    <property type="protein sequence ID" value="EGC35485.1"/>
    <property type="molecule type" value="Genomic_DNA"/>
</dbReference>
<feature type="non-terminal residue" evidence="2">
    <location>
        <position position="1"/>
    </location>
</feature>
<reference evidence="3" key="1">
    <citation type="journal article" date="2011" name="Genome Biol.">
        <title>Comparative genomics of the social amoebae Dictyostelium discoideum and Dictyostelium purpureum.</title>
        <authorList>
            <consortium name="US DOE Joint Genome Institute (JGI-PGF)"/>
            <person name="Sucgang R."/>
            <person name="Kuo A."/>
            <person name="Tian X."/>
            <person name="Salerno W."/>
            <person name="Parikh A."/>
            <person name="Feasley C.L."/>
            <person name="Dalin E."/>
            <person name="Tu H."/>
            <person name="Huang E."/>
            <person name="Barry K."/>
            <person name="Lindquist E."/>
            <person name="Shapiro H."/>
            <person name="Bruce D."/>
            <person name="Schmutz J."/>
            <person name="Salamov A."/>
            <person name="Fey P."/>
            <person name="Gaudet P."/>
            <person name="Anjard C."/>
            <person name="Babu M.M."/>
            <person name="Basu S."/>
            <person name="Bushmanova Y."/>
            <person name="van der Wel H."/>
            <person name="Katoh-Kurasawa M."/>
            <person name="Dinh C."/>
            <person name="Coutinho P.M."/>
            <person name="Saito T."/>
            <person name="Elias M."/>
            <person name="Schaap P."/>
            <person name="Kay R.R."/>
            <person name="Henrissat B."/>
            <person name="Eichinger L."/>
            <person name="Rivero F."/>
            <person name="Putnam N.H."/>
            <person name="West C.M."/>
            <person name="Loomis W.F."/>
            <person name="Chisholm R.L."/>
            <person name="Shaulsky G."/>
            <person name="Strassmann J.E."/>
            <person name="Queller D.C."/>
            <person name="Kuspa A."/>
            <person name="Grigoriev I.V."/>
        </authorList>
    </citation>
    <scope>NUCLEOTIDE SEQUENCE [LARGE SCALE GENOMIC DNA]</scope>
    <source>
        <strain evidence="3">QSDP1</strain>
    </source>
</reference>
<evidence type="ECO:0000313" key="3">
    <source>
        <dbReference type="Proteomes" id="UP000001064"/>
    </source>
</evidence>
<keyword evidence="3" id="KW-1185">Reference proteome</keyword>
<proteinExistence type="predicted"/>
<sequence>KKILISFLISTIASIAWACTGDYECGKGYPYAACNGGLNVYPGIAYDGNFNLLIAGKFNSTHNGPFGVSAMFNIPITTLDGEIHKKFDIRGEVEEGSGSFSIFRFLKYLPQPKYYYFIMNQAGAPIFSILTENDHTITQIWNIHNTPFTIDFIESEKITVYSAYGIYKINNIPTKKSDSDGATLLYQNQIVNGLAIDQQTKKDIYMSTYDGTLLKGSIDCSNCTQDKLIKIGQDANAAKLTDFIESRGMIYYSYNGGISKISVDGNSTAIQIVKDENVVALTEFNGIVYFLTSDGVVKSVLSDSDNLKRTIYTPTSDHQCQPAVGFQDLNGTCTGTVLWGYKGIPRCVPNKEGSQVPEICYTESQCSNTQFFRCVNSKCECLENFYGANCESCDGKVEYIYNGIPTC</sequence>
<dbReference type="PANTHER" id="PTHR32256:SF8">
    <property type="entry name" value="DUF5050 DOMAIN-CONTAINING PROTEIN-RELATED"/>
    <property type="match status" value="1"/>
</dbReference>
<dbReference type="OMA" id="YMSTYDG"/>
<dbReference type="VEuPathDB" id="AmoebaDB:DICPUDRAFT_18468"/>
<feature type="chain" id="PRO_5003265185" description="EGF-like domain-containing protein" evidence="1">
    <location>
        <begin position="19"/>
        <end position="407"/>
    </location>
</feature>